<reference evidence="1" key="1">
    <citation type="submission" date="2020-04" db="EMBL/GenBank/DDBJ databases">
        <authorList>
            <person name="Chiriac C."/>
            <person name="Salcher M."/>
            <person name="Ghai R."/>
            <person name="Kavagutti S V."/>
        </authorList>
    </citation>
    <scope>NUCLEOTIDE SEQUENCE</scope>
</reference>
<evidence type="ECO:0008006" key="2">
    <source>
        <dbReference type="Google" id="ProtNLM"/>
    </source>
</evidence>
<sequence>MSKTAIVYTCAHADPSASNERFSWLGDLIEDIKPDYVVDLGDGADMRSLNTYDTRYPQAIVTQSYEADVESYNDSQARIWDRYKVSKKRRPYRVGLEGNHEHRIKKALAHDPRLEGTKYGISFSHLQTDHWFDEYHEYTNSAPAIVDLDGVSYAHYFGAGNYGNPVSGTHHAYTILQNRNSSATCGHSHKRSLYFKDGAHPNPIIGLVAGCFKGKDESWAGQANREWWRGVVIKREISNGVYEPQWVSLKALEKEYNK</sequence>
<accession>A0A6J5M0V9</accession>
<name>A0A6J5M0V9_9CAUD</name>
<gene>
    <name evidence="1" type="ORF">UFOVP346_24</name>
</gene>
<proteinExistence type="predicted"/>
<organism evidence="1">
    <name type="scientific">uncultured Caudovirales phage</name>
    <dbReference type="NCBI Taxonomy" id="2100421"/>
    <lineage>
        <taxon>Viruses</taxon>
        <taxon>Duplodnaviria</taxon>
        <taxon>Heunggongvirae</taxon>
        <taxon>Uroviricota</taxon>
        <taxon>Caudoviricetes</taxon>
        <taxon>Peduoviridae</taxon>
        <taxon>Maltschvirus</taxon>
        <taxon>Maltschvirus maltsch</taxon>
    </lineage>
</organism>
<evidence type="ECO:0000313" key="1">
    <source>
        <dbReference type="EMBL" id="CAB4139153.1"/>
    </source>
</evidence>
<dbReference type="InterPro" id="IPR029052">
    <property type="entry name" value="Metallo-depent_PP-like"/>
</dbReference>
<dbReference type="SUPFAM" id="SSF56300">
    <property type="entry name" value="Metallo-dependent phosphatases"/>
    <property type="match status" value="1"/>
</dbReference>
<dbReference type="EMBL" id="LR796352">
    <property type="protein sequence ID" value="CAB4139153.1"/>
    <property type="molecule type" value="Genomic_DNA"/>
</dbReference>
<protein>
    <recommendedName>
        <fullName evidence="2">Calcineurin-like phosphoesterase domain-containing protein</fullName>
    </recommendedName>
</protein>